<dbReference type="PROSITE" id="PS50931">
    <property type="entry name" value="HTH_LYSR"/>
    <property type="match status" value="1"/>
</dbReference>
<dbReference type="GO" id="GO:0003677">
    <property type="term" value="F:DNA binding"/>
    <property type="evidence" value="ECO:0007669"/>
    <property type="project" value="UniProtKB-KW"/>
</dbReference>
<dbReference type="OrthoDB" id="79118at2"/>
<dbReference type="InterPro" id="IPR005119">
    <property type="entry name" value="LysR_subst-bd"/>
</dbReference>
<organism evidence="6 7">
    <name type="scientific">Actinomadura montaniterrae</name>
    <dbReference type="NCBI Taxonomy" id="1803903"/>
    <lineage>
        <taxon>Bacteria</taxon>
        <taxon>Bacillati</taxon>
        <taxon>Actinomycetota</taxon>
        <taxon>Actinomycetes</taxon>
        <taxon>Streptosporangiales</taxon>
        <taxon>Thermomonosporaceae</taxon>
        <taxon>Actinomadura</taxon>
    </lineage>
</organism>
<dbReference type="InterPro" id="IPR036390">
    <property type="entry name" value="WH_DNA-bd_sf"/>
</dbReference>
<dbReference type="Gene3D" id="1.10.10.10">
    <property type="entry name" value="Winged helix-like DNA-binding domain superfamily/Winged helix DNA-binding domain"/>
    <property type="match status" value="1"/>
</dbReference>
<accession>A0A6L3W5W7</accession>
<protein>
    <submittedName>
        <fullName evidence="6">LysR family transcriptional regulator</fullName>
    </submittedName>
</protein>
<dbReference type="Pfam" id="PF00126">
    <property type="entry name" value="HTH_1"/>
    <property type="match status" value="1"/>
</dbReference>
<evidence type="ECO:0000256" key="2">
    <source>
        <dbReference type="ARBA" id="ARBA00023015"/>
    </source>
</evidence>
<keyword evidence="3" id="KW-0238">DNA-binding</keyword>
<name>A0A6L3W5W7_9ACTN</name>
<evidence type="ECO:0000256" key="4">
    <source>
        <dbReference type="ARBA" id="ARBA00023163"/>
    </source>
</evidence>
<dbReference type="GO" id="GO:0003700">
    <property type="term" value="F:DNA-binding transcription factor activity"/>
    <property type="evidence" value="ECO:0007669"/>
    <property type="project" value="InterPro"/>
</dbReference>
<evidence type="ECO:0000259" key="5">
    <source>
        <dbReference type="PROSITE" id="PS50931"/>
    </source>
</evidence>
<comment type="similarity">
    <text evidence="1">Belongs to the LysR transcriptional regulatory family.</text>
</comment>
<evidence type="ECO:0000256" key="3">
    <source>
        <dbReference type="ARBA" id="ARBA00023125"/>
    </source>
</evidence>
<evidence type="ECO:0000313" key="6">
    <source>
        <dbReference type="EMBL" id="KAB2385974.1"/>
    </source>
</evidence>
<dbReference type="Proteomes" id="UP000483004">
    <property type="component" value="Unassembled WGS sequence"/>
</dbReference>
<dbReference type="InterPro" id="IPR036388">
    <property type="entry name" value="WH-like_DNA-bd_sf"/>
</dbReference>
<comment type="caution">
    <text evidence="6">The sequence shown here is derived from an EMBL/GenBank/DDBJ whole genome shotgun (WGS) entry which is preliminary data.</text>
</comment>
<sequence length="302" mass="33619">MERHEIETFLMLAEELHFRRTAERLGLAQGRVSQTIKKLERRLGVVLFERTSRHVALTSVGERLRDDLAPAYRQIQEAEARAKATGKGITGMLRVGFSAPWVADLLLQAAEEFTSRYPDCAVRTQEVQLTDPFGPLRAGELDLQLTEFPVAEPDLVTGPVVFSEPRGLMVPARHPFARRATVDVEELARVPMVAMSGAIPQYWLDHHYPGRTPQGRPIERAATAVYWAEVLSLVATGRGVSSVALRAEKYHARPGIVFVPFSDAPPIEYGLVWPRNGRTARVRAFCDTVMRQASKGERATGP</sequence>
<dbReference type="Pfam" id="PF03466">
    <property type="entry name" value="LysR_substrate"/>
    <property type="match status" value="1"/>
</dbReference>
<dbReference type="SUPFAM" id="SSF46785">
    <property type="entry name" value="Winged helix' DNA-binding domain"/>
    <property type="match status" value="1"/>
</dbReference>
<dbReference type="CDD" id="cd08414">
    <property type="entry name" value="PBP2_LTTR_aromatics_like"/>
    <property type="match status" value="1"/>
</dbReference>
<dbReference type="InterPro" id="IPR000847">
    <property type="entry name" value="LysR_HTH_N"/>
</dbReference>
<dbReference type="GO" id="GO:0032993">
    <property type="term" value="C:protein-DNA complex"/>
    <property type="evidence" value="ECO:0007669"/>
    <property type="project" value="TreeGrafter"/>
</dbReference>
<dbReference type="AlphaFoldDB" id="A0A6L3W5W7"/>
<dbReference type="EMBL" id="WBMR01000017">
    <property type="protein sequence ID" value="KAB2385974.1"/>
    <property type="molecule type" value="Genomic_DNA"/>
</dbReference>
<keyword evidence="4" id="KW-0804">Transcription</keyword>
<proteinExistence type="inferred from homology"/>
<keyword evidence="2" id="KW-0805">Transcription regulation</keyword>
<dbReference type="Gene3D" id="3.40.190.10">
    <property type="entry name" value="Periplasmic binding protein-like II"/>
    <property type="match status" value="2"/>
</dbReference>
<dbReference type="PRINTS" id="PR00039">
    <property type="entry name" value="HTHLYSR"/>
</dbReference>
<keyword evidence="7" id="KW-1185">Reference proteome</keyword>
<gene>
    <name evidence="6" type="ORF">F9B16_08920</name>
</gene>
<dbReference type="FunFam" id="1.10.10.10:FF:000001">
    <property type="entry name" value="LysR family transcriptional regulator"/>
    <property type="match status" value="1"/>
</dbReference>
<feature type="domain" description="HTH lysR-type" evidence="5">
    <location>
        <begin position="1"/>
        <end position="58"/>
    </location>
</feature>
<dbReference type="SUPFAM" id="SSF53850">
    <property type="entry name" value="Periplasmic binding protein-like II"/>
    <property type="match status" value="1"/>
</dbReference>
<evidence type="ECO:0000313" key="7">
    <source>
        <dbReference type="Proteomes" id="UP000483004"/>
    </source>
</evidence>
<dbReference type="PANTHER" id="PTHR30346:SF0">
    <property type="entry name" value="HCA OPERON TRANSCRIPTIONAL ACTIVATOR HCAR"/>
    <property type="match status" value="1"/>
</dbReference>
<dbReference type="PANTHER" id="PTHR30346">
    <property type="entry name" value="TRANSCRIPTIONAL DUAL REGULATOR HCAR-RELATED"/>
    <property type="match status" value="1"/>
</dbReference>
<evidence type="ECO:0000256" key="1">
    <source>
        <dbReference type="ARBA" id="ARBA00009437"/>
    </source>
</evidence>
<reference evidence="6 7" key="1">
    <citation type="submission" date="2019-09" db="EMBL/GenBank/DDBJ databases">
        <title>Actinomadura physcomitrii sp. nov., a novel actinomycete isolated from moss [Physcomitrium sphaericum (Ludw) Fuernr].</title>
        <authorList>
            <person name="Liu C."/>
            <person name="Zhuang X."/>
        </authorList>
    </citation>
    <scope>NUCLEOTIDE SEQUENCE [LARGE SCALE GENOMIC DNA]</scope>
    <source>
        <strain evidence="6 7">CYP1-1B</strain>
    </source>
</reference>